<keyword evidence="2" id="KW-1185">Reference proteome</keyword>
<dbReference type="Proteomes" id="UP000276542">
    <property type="component" value="Unassembled WGS sequence"/>
</dbReference>
<sequence length="134" mass="15074">MSTYYVDSERQKMTATGIVTPVMEWIETPDGRRRPGDLQIRHEDTGMRLWQIEVTYRAEVFGREHTVTAGVTVGAEQEPNPDVYSPIVFDVLKVEARVNKAGGWVERWDAESIKRLVPAAAKTTTQKPSDKAVA</sequence>
<protein>
    <submittedName>
        <fullName evidence="1">Uncharacterized protein</fullName>
    </submittedName>
</protein>
<comment type="caution">
    <text evidence="1">The sequence shown here is derived from an EMBL/GenBank/DDBJ whole genome shotgun (WGS) entry which is preliminary data.</text>
</comment>
<name>A0A3A5H9M2_9ACTN</name>
<dbReference type="EMBL" id="QYRP01000002">
    <property type="protein sequence ID" value="RJS46558.1"/>
    <property type="molecule type" value="Genomic_DNA"/>
</dbReference>
<proteinExistence type="predicted"/>
<gene>
    <name evidence="1" type="ORF">D4739_10265</name>
</gene>
<evidence type="ECO:0000313" key="1">
    <source>
        <dbReference type="EMBL" id="RJS46558.1"/>
    </source>
</evidence>
<dbReference type="OrthoDB" id="5148765at2"/>
<dbReference type="RefSeq" id="WP_120060529.1">
    <property type="nucleotide sequence ID" value="NZ_QYRP01000002.1"/>
</dbReference>
<dbReference type="AlphaFoldDB" id="A0A3A5H9M2"/>
<organism evidence="1 2">
    <name type="scientific">Nocardioides cavernaquae</name>
    <dbReference type="NCBI Taxonomy" id="2321396"/>
    <lineage>
        <taxon>Bacteria</taxon>
        <taxon>Bacillati</taxon>
        <taxon>Actinomycetota</taxon>
        <taxon>Actinomycetes</taxon>
        <taxon>Propionibacteriales</taxon>
        <taxon>Nocardioidaceae</taxon>
        <taxon>Nocardioides</taxon>
    </lineage>
</organism>
<evidence type="ECO:0000313" key="2">
    <source>
        <dbReference type="Proteomes" id="UP000276542"/>
    </source>
</evidence>
<accession>A0A3A5H9M2</accession>
<reference evidence="2" key="1">
    <citation type="submission" date="2018-09" db="EMBL/GenBank/DDBJ databases">
        <authorList>
            <person name="Zhu H."/>
        </authorList>
    </citation>
    <scope>NUCLEOTIDE SEQUENCE [LARGE SCALE GENOMIC DNA]</scope>
    <source>
        <strain evidence="2">K1W22B-1</strain>
    </source>
</reference>